<keyword evidence="3" id="KW-1185">Reference proteome</keyword>
<dbReference type="Proteomes" id="UP001596317">
    <property type="component" value="Unassembled WGS sequence"/>
</dbReference>
<reference evidence="3" key="1">
    <citation type="journal article" date="2019" name="Int. J. Syst. Evol. Microbiol.">
        <title>The Global Catalogue of Microorganisms (GCM) 10K type strain sequencing project: providing services to taxonomists for standard genome sequencing and annotation.</title>
        <authorList>
            <consortium name="The Broad Institute Genomics Platform"/>
            <consortium name="The Broad Institute Genome Sequencing Center for Infectious Disease"/>
            <person name="Wu L."/>
            <person name="Ma J."/>
        </authorList>
    </citation>
    <scope>NUCLEOTIDE SEQUENCE [LARGE SCALE GENOMIC DNA]</scope>
    <source>
        <strain evidence="3">CCUG 63830</strain>
    </source>
</reference>
<name>A0ABW1ZR47_9DEIO</name>
<feature type="compositionally biased region" description="Low complexity" evidence="1">
    <location>
        <begin position="9"/>
        <end position="32"/>
    </location>
</feature>
<evidence type="ECO:0000256" key="1">
    <source>
        <dbReference type="SAM" id="MobiDB-lite"/>
    </source>
</evidence>
<sequence>MTQGFIRHQPSAQSTAALPATTQTTTAAPTTPDDLLAPQLLLRFNHVSPARPGFPLEAELRGDAAARTDLHQRRAEAAEALYTLIPGLERDTERRELLALRRTVLAAKAPASFPPTCWSGCPRRCTLTCGPGPPRKRAPPNCWAPWTPT</sequence>
<proteinExistence type="predicted"/>
<dbReference type="EMBL" id="JBHSWB010000001">
    <property type="protein sequence ID" value="MFC6662194.1"/>
    <property type="molecule type" value="Genomic_DNA"/>
</dbReference>
<evidence type="ECO:0000313" key="3">
    <source>
        <dbReference type="Proteomes" id="UP001596317"/>
    </source>
</evidence>
<dbReference type="RefSeq" id="WP_380057927.1">
    <property type="nucleotide sequence ID" value="NZ_JBHSWB010000001.1"/>
</dbReference>
<feature type="region of interest" description="Disordered" evidence="1">
    <location>
        <begin position="1"/>
        <end position="32"/>
    </location>
</feature>
<organism evidence="2 3">
    <name type="scientific">Deinococcus multiflagellatus</name>
    <dbReference type="NCBI Taxonomy" id="1656887"/>
    <lineage>
        <taxon>Bacteria</taxon>
        <taxon>Thermotogati</taxon>
        <taxon>Deinococcota</taxon>
        <taxon>Deinococci</taxon>
        <taxon>Deinococcales</taxon>
        <taxon>Deinococcaceae</taxon>
        <taxon>Deinococcus</taxon>
    </lineage>
</organism>
<protein>
    <submittedName>
        <fullName evidence="2">Uncharacterized protein</fullName>
    </submittedName>
</protein>
<comment type="caution">
    <text evidence="2">The sequence shown here is derived from an EMBL/GenBank/DDBJ whole genome shotgun (WGS) entry which is preliminary data.</text>
</comment>
<gene>
    <name evidence="2" type="ORF">ACFP90_19105</name>
</gene>
<evidence type="ECO:0000313" key="2">
    <source>
        <dbReference type="EMBL" id="MFC6662194.1"/>
    </source>
</evidence>
<accession>A0ABW1ZR47</accession>